<feature type="compositionally biased region" description="Polar residues" evidence="1">
    <location>
        <begin position="236"/>
        <end position="276"/>
    </location>
</feature>
<evidence type="ECO:0000256" key="1">
    <source>
        <dbReference type="SAM" id="MobiDB-lite"/>
    </source>
</evidence>
<name>A0A078B6U8_STYLE</name>
<gene>
    <name evidence="2" type="primary">Contig5033.g5385</name>
    <name evidence="2" type="ORF">STYLEM_18420</name>
</gene>
<feature type="compositionally biased region" description="Low complexity" evidence="1">
    <location>
        <begin position="226"/>
        <end position="235"/>
    </location>
</feature>
<accession>A0A078B6U8</accession>
<keyword evidence="3" id="KW-1185">Reference proteome</keyword>
<evidence type="ECO:0000313" key="2">
    <source>
        <dbReference type="EMBL" id="CDW89288.1"/>
    </source>
</evidence>
<organism evidence="2 3">
    <name type="scientific">Stylonychia lemnae</name>
    <name type="common">Ciliate</name>
    <dbReference type="NCBI Taxonomy" id="5949"/>
    <lineage>
        <taxon>Eukaryota</taxon>
        <taxon>Sar</taxon>
        <taxon>Alveolata</taxon>
        <taxon>Ciliophora</taxon>
        <taxon>Intramacronucleata</taxon>
        <taxon>Spirotrichea</taxon>
        <taxon>Stichotrichia</taxon>
        <taxon>Sporadotrichida</taxon>
        <taxon>Oxytrichidae</taxon>
        <taxon>Stylonychinae</taxon>
        <taxon>Stylonychia</taxon>
    </lineage>
</organism>
<reference evidence="2 3" key="1">
    <citation type="submission" date="2014-06" db="EMBL/GenBank/DDBJ databases">
        <authorList>
            <person name="Swart Estienne"/>
        </authorList>
    </citation>
    <scope>NUCLEOTIDE SEQUENCE [LARGE SCALE GENOMIC DNA]</scope>
    <source>
        <strain evidence="2 3">130c</strain>
    </source>
</reference>
<proteinExistence type="predicted"/>
<feature type="region of interest" description="Disordered" evidence="1">
    <location>
        <begin position="226"/>
        <end position="276"/>
    </location>
</feature>
<evidence type="ECO:0000313" key="3">
    <source>
        <dbReference type="Proteomes" id="UP000039865"/>
    </source>
</evidence>
<sequence>MDTRMSQNNRMNPVNSTEAAISTVFQLRGGTSGVHARNFSDFEPQKNKNRSRGGSKKSKHKSQQWTLVLYIIKREVIDKLNYSENLVVKQFSADHYNGVISQVPNTALLNSQFMISPQQMTEQGRNQYDNIKTPPIAVTQQFSKSKLSLNNSLQSTATHQNAKAFFEINDPRFNLYQQTNQTFILSPNQIKFHQKDVNTSQIIHELSGGANQYSKQQLINNINSNQLISSSDNNNKQSPSSRNMVSQFEFQQPQQRSLSTKQSSNQSRNYINGSEQLQGIKRNTEIVESSINKNIKLEPITGGITGKYNSPSRKNVLDRENTLEDSNIQQSDLFQQQNAHIFKTADKRVDDSFLNEGGNNSSFRVENRRARPKIIKNINNICNIFIFQNSSINNSGNVSQERKKRRSNVKQNNSLNQSGTQSNTLPSRLSDVHKDTMISQINVKSKLNPQENHNSYQPPYAEISTAGDSTKDQYYFTFFKDNPNHQPLQVSQFTHDQITDRTNIENEVIATDTTAKNIQLFPPSRQQELRQDAILSAKGLPLQSFDAKMIINSVSNSNVWEISQMGKEKLSQRNPNLPRNTFLNASWMQIRLSQVRQTYLWINL</sequence>
<feature type="compositionally biased region" description="Basic residues" evidence="1">
    <location>
        <begin position="47"/>
        <end position="60"/>
    </location>
</feature>
<dbReference type="AlphaFoldDB" id="A0A078B6U8"/>
<dbReference type="Proteomes" id="UP000039865">
    <property type="component" value="Unassembled WGS sequence"/>
</dbReference>
<dbReference type="EMBL" id="CCKQ01017411">
    <property type="protein sequence ID" value="CDW89288.1"/>
    <property type="molecule type" value="Genomic_DNA"/>
</dbReference>
<dbReference type="InParanoid" id="A0A078B6U8"/>
<feature type="region of interest" description="Disordered" evidence="1">
    <location>
        <begin position="393"/>
        <end position="428"/>
    </location>
</feature>
<feature type="region of interest" description="Disordered" evidence="1">
    <location>
        <begin position="35"/>
        <end position="60"/>
    </location>
</feature>
<protein>
    <submittedName>
        <fullName evidence="2">Uncharacterized protein</fullName>
    </submittedName>
</protein>
<feature type="compositionally biased region" description="Polar residues" evidence="1">
    <location>
        <begin position="409"/>
        <end position="427"/>
    </location>
</feature>